<keyword evidence="5" id="KW-1185">Reference proteome</keyword>
<accession>A0ABT7D7H3</accession>
<evidence type="ECO:0000256" key="1">
    <source>
        <dbReference type="ARBA" id="ARBA00022987"/>
    </source>
</evidence>
<gene>
    <name evidence="4" type="ORF">P5W92_15220</name>
</gene>
<keyword evidence="1" id="KW-0304">Gas vesicle</keyword>
<organism evidence="4 5">
    <name type="scientific">Streptomyces pakalii</name>
    <dbReference type="NCBI Taxonomy" id="3036494"/>
    <lineage>
        <taxon>Bacteria</taxon>
        <taxon>Bacillati</taxon>
        <taxon>Actinomycetota</taxon>
        <taxon>Actinomycetes</taxon>
        <taxon>Kitasatosporales</taxon>
        <taxon>Streptomycetaceae</taxon>
        <taxon>Streptomyces</taxon>
    </lineage>
</organism>
<evidence type="ECO:0000313" key="4">
    <source>
        <dbReference type="EMBL" id="MDJ1641754.1"/>
    </source>
</evidence>
<dbReference type="InterPro" id="IPR009430">
    <property type="entry name" value="GvpL/GvpF"/>
</dbReference>
<dbReference type="EMBL" id="JARWAF010000006">
    <property type="protein sequence ID" value="MDJ1641754.1"/>
    <property type="molecule type" value="Genomic_DNA"/>
</dbReference>
<dbReference type="Pfam" id="PF06386">
    <property type="entry name" value="GvpL_GvpF"/>
    <property type="match status" value="1"/>
</dbReference>
<dbReference type="Proteomes" id="UP001237194">
    <property type="component" value="Unassembled WGS sequence"/>
</dbReference>
<protein>
    <submittedName>
        <fullName evidence="4">GvpL/GvpF family gas vesicle protein</fullName>
    </submittedName>
</protein>
<dbReference type="PANTHER" id="PTHR36852">
    <property type="entry name" value="PROTEIN GVPL 2"/>
    <property type="match status" value="1"/>
</dbReference>
<evidence type="ECO:0000256" key="2">
    <source>
        <dbReference type="ARBA" id="ARBA00035108"/>
    </source>
</evidence>
<name>A0ABT7D7H3_9ACTN</name>
<sequence length="256" mass="26596">MDGDGLGDGLYVYAVVSDGTALPEGAGGVGDPPAALRVIGTGKIAAVVSDAPARLRARRRDLLAHQDLLMDLADSGPVLPMRFGMVAPDEDALLAQLALAEPSHLATLKNLDGHVEVNVKALPAQDSLADVVAEDAAVRRLRDAARRRPGYEASVRLGEAVASALARRAAEAGKAVLRELAPLARAVAAGPDVQGCALNTSFLVPRGHSERFRTTAERLAGARRSHVDIRIAGPLPCYSFVGDAGAPRRPAAMTEG</sequence>
<dbReference type="PANTHER" id="PTHR36852:SF1">
    <property type="entry name" value="PROTEIN GVPL 2"/>
    <property type="match status" value="1"/>
</dbReference>
<comment type="subcellular location">
    <subcellularLocation>
        <location evidence="2">Gas vesicle</location>
    </subcellularLocation>
</comment>
<comment type="caution">
    <text evidence="4">The sequence shown here is derived from an EMBL/GenBank/DDBJ whole genome shotgun (WGS) entry which is preliminary data.</text>
</comment>
<comment type="similarity">
    <text evidence="3">Belongs to the gas vesicle GvpF/GvpL family.</text>
</comment>
<reference evidence="4 5" key="1">
    <citation type="submission" date="2023-04" db="EMBL/GenBank/DDBJ databases">
        <title>A novel species of the genus Streptomyces: Streptomyces pakalii sp. nov. isolated from a Mexican soil jungle.</title>
        <authorList>
            <person name="Chavez-Hernandez M.A."/>
            <person name="Ortiz-Alvarez J."/>
            <person name="Villa-Tanaca L."/>
            <person name="Hernandez-Rodriguez C."/>
        </authorList>
    </citation>
    <scope>NUCLEOTIDE SEQUENCE [LARGE SCALE GENOMIC DNA]</scope>
    <source>
        <strain evidence="4 5">ENCB-J15</strain>
    </source>
</reference>
<evidence type="ECO:0000256" key="3">
    <source>
        <dbReference type="ARBA" id="ARBA00035643"/>
    </source>
</evidence>
<evidence type="ECO:0000313" key="5">
    <source>
        <dbReference type="Proteomes" id="UP001237194"/>
    </source>
</evidence>
<dbReference type="RefSeq" id="WP_283895194.1">
    <property type="nucleotide sequence ID" value="NZ_JARWAF010000006.1"/>
</dbReference>
<proteinExistence type="inferred from homology"/>